<keyword evidence="1" id="KW-0812">Transmembrane</keyword>
<gene>
    <name evidence="2" type="ORF">BD310DRAFT_960669</name>
</gene>
<organism evidence="2 3">
    <name type="scientific">Dichomitus squalens</name>
    <dbReference type="NCBI Taxonomy" id="114155"/>
    <lineage>
        <taxon>Eukaryota</taxon>
        <taxon>Fungi</taxon>
        <taxon>Dikarya</taxon>
        <taxon>Basidiomycota</taxon>
        <taxon>Agaricomycotina</taxon>
        <taxon>Agaricomycetes</taxon>
        <taxon>Polyporales</taxon>
        <taxon>Polyporaceae</taxon>
        <taxon>Dichomitus</taxon>
    </lineage>
</organism>
<sequence>MPYVPYTNILDVDIQDIPQTALRDVVLTTALSKPSSGFTLNPLGVAGFFGGDSAVHGMATANLIRNRRWFGWYDTPGSYEIAKKFGPLGRWKLCDGFFPGGEHHPARLFGLEGKEGAQFLAVHSGSNFARTGHLAYLHQEEGARTTPTTVTIVDLPHVPDESVRPSLSTPVRVSAFYALVPILVSWAGSVLCALVADWFCVASIALGILANGLACFSSAPGT</sequence>
<evidence type="ECO:0000256" key="1">
    <source>
        <dbReference type="SAM" id="Phobius"/>
    </source>
</evidence>
<keyword evidence="3" id="KW-1185">Reference proteome</keyword>
<keyword evidence="1" id="KW-0472">Membrane</keyword>
<feature type="transmembrane region" description="Helical" evidence="1">
    <location>
        <begin position="202"/>
        <end position="219"/>
    </location>
</feature>
<keyword evidence="1" id="KW-1133">Transmembrane helix</keyword>
<accession>A0A4V2K7G8</accession>
<dbReference type="EMBL" id="ML145164">
    <property type="protein sequence ID" value="TBU55678.1"/>
    <property type="molecule type" value="Genomic_DNA"/>
</dbReference>
<name>A0A4V2K7G8_9APHY</name>
<dbReference type="Proteomes" id="UP000292082">
    <property type="component" value="Unassembled WGS sequence"/>
</dbReference>
<feature type="transmembrane region" description="Helical" evidence="1">
    <location>
        <begin position="174"/>
        <end position="196"/>
    </location>
</feature>
<dbReference type="AlphaFoldDB" id="A0A4V2K7G8"/>
<reference evidence="2 3" key="1">
    <citation type="submission" date="2019-01" db="EMBL/GenBank/DDBJ databases">
        <title>Draft genome sequences of three monokaryotic isolates of the white-rot basidiomycete fungus Dichomitus squalens.</title>
        <authorList>
            <consortium name="DOE Joint Genome Institute"/>
            <person name="Lopez S.C."/>
            <person name="Andreopoulos B."/>
            <person name="Pangilinan J."/>
            <person name="Lipzen A."/>
            <person name="Riley R."/>
            <person name="Ahrendt S."/>
            <person name="Ng V."/>
            <person name="Barry K."/>
            <person name="Daum C."/>
            <person name="Grigoriev I.V."/>
            <person name="Hilden K.S."/>
            <person name="Makela M.R."/>
            <person name="de Vries R.P."/>
        </authorList>
    </citation>
    <scope>NUCLEOTIDE SEQUENCE [LARGE SCALE GENOMIC DNA]</scope>
    <source>
        <strain evidence="2 3">CBS 464.89</strain>
    </source>
</reference>
<evidence type="ECO:0000313" key="2">
    <source>
        <dbReference type="EMBL" id="TBU55678.1"/>
    </source>
</evidence>
<proteinExistence type="predicted"/>
<dbReference type="STRING" id="114155.A0A4V2K7G8"/>
<evidence type="ECO:0000313" key="3">
    <source>
        <dbReference type="Proteomes" id="UP000292082"/>
    </source>
</evidence>
<protein>
    <submittedName>
        <fullName evidence="2">Uncharacterized protein</fullName>
    </submittedName>
</protein>